<dbReference type="InterPro" id="IPR024892">
    <property type="entry name" value="ArAT"/>
</dbReference>
<dbReference type="GO" id="GO:0000105">
    <property type="term" value="P:L-histidine biosynthetic process"/>
    <property type="evidence" value="ECO:0007669"/>
    <property type="project" value="UniProtKB-UniRule"/>
</dbReference>
<dbReference type="UniPathway" id="UPA00031">
    <property type="reaction ID" value="UER00012"/>
</dbReference>
<keyword evidence="6" id="KW-0368">Histidine biosynthesis</keyword>
<keyword evidence="5 6" id="KW-0663">Pyridoxal phosphate</keyword>
<feature type="domain" description="Aminotransferase class I/classII large" evidence="7">
    <location>
        <begin position="32"/>
        <end position="350"/>
    </location>
</feature>
<dbReference type="GO" id="GO:0030170">
    <property type="term" value="F:pyridoxal phosphate binding"/>
    <property type="evidence" value="ECO:0007669"/>
    <property type="project" value="InterPro"/>
</dbReference>
<reference evidence="8 9" key="1">
    <citation type="submission" date="2017-09" db="EMBL/GenBank/DDBJ databases">
        <title>Bacterial strain isolated from the female urinary microbiota.</title>
        <authorList>
            <person name="Thomas-White K."/>
            <person name="Kumar N."/>
            <person name="Forster S."/>
            <person name="Putonti C."/>
            <person name="Lawley T."/>
            <person name="Wolfe A.J."/>
        </authorList>
    </citation>
    <scope>NUCLEOTIDE SEQUENCE [LARGE SCALE GENOMIC DNA]</scope>
    <source>
        <strain evidence="8 9">UMB1686</strain>
    </source>
</reference>
<dbReference type="InterPro" id="IPR050106">
    <property type="entry name" value="HistidinolP_aminotransfase"/>
</dbReference>
<evidence type="ECO:0000313" key="9">
    <source>
        <dbReference type="Proteomes" id="UP000235771"/>
    </source>
</evidence>
<keyword evidence="6" id="KW-0028">Amino-acid biosynthesis</keyword>
<evidence type="ECO:0000256" key="5">
    <source>
        <dbReference type="ARBA" id="ARBA00022898"/>
    </source>
</evidence>
<dbReference type="RefSeq" id="WP_004134254.1">
    <property type="nucleotide sequence ID" value="NZ_JAKNCL010000001.1"/>
</dbReference>
<evidence type="ECO:0000256" key="4">
    <source>
        <dbReference type="ARBA" id="ARBA00022679"/>
    </source>
</evidence>
<dbReference type="Proteomes" id="UP000235771">
    <property type="component" value="Unassembled WGS sequence"/>
</dbReference>
<keyword evidence="4 6" id="KW-0808">Transferase</keyword>
<keyword evidence="9" id="KW-1185">Reference proteome</keyword>
<dbReference type="InterPro" id="IPR005861">
    <property type="entry name" value="HisP_aminotrans"/>
</dbReference>
<comment type="catalytic activity">
    <reaction evidence="6">
        <text>L-histidinol phosphate + 2-oxoglutarate = 3-(imidazol-4-yl)-2-oxopropyl phosphate + L-glutamate</text>
        <dbReference type="Rhea" id="RHEA:23744"/>
        <dbReference type="ChEBI" id="CHEBI:16810"/>
        <dbReference type="ChEBI" id="CHEBI:29985"/>
        <dbReference type="ChEBI" id="CHEBI:57766"/>
        <dbReference type="ChEBI" id="CHEBI:57980"/>
        <dbReference type="EC" id="2.6.1.9"/>
    </reaction>
</comment>
<dbReference type="PANTHER" id="PTHR43643">
    <property type="entry name" value="HISTIDINOL-PHOSPHATE AMINOTRANSFERASE 2"/>
    <property type="match status" value="1"/>
</dbReference>
<gene>
    <name evidence="6 8" type="primary">hisC</name>
    <name evidence="8" type="ORF">CJ216_04305</name>
</gene>
<sequence>MTYKHRNIVDTIPSYKQGKPAPKLDGIRAYKISSNENPYEPLESVKEAISTRALNVINRYPNMRGTQVVEELAKRFGVTPDEVVLGCGSTEVITQLVDFVAGPGDEVVYPWRSFEAYPIIVTGAGAKSVQVPNRADGSHDVDGIINAINERTRLVILNNPNNPTSASLSEADARKVLDAVPSDVLVLIDEAYVQFNTAKGTADGMKLYREYPNVVVAQTFSKAYGLAGLRIGYGIAPAEVVEGMRKVAVPFGVSQIAQVAALASLEDLAVKEMNERVAALVSERERIILALRNQGWNIEDAYANFFWMPFGADTERVTERFVAVGLSVRAFAGEGIRISIGEREANDRVLTVCEDLKKDGFSLNN</sequence>
<evidence type="ECO:0000313" key="8">
    <source>
        <dbReference type="EMBL" id="PMC43295.1"/>
    </source>
</evidence>
<dbReference type="SUPFAM" id="SSF53383">
    <property type="entry name" value="PLP-dependent transferases"/>
    <property type="match status" value="1"/>
</dbReference>
<dbReference type="NCBIfam" id="TIGR01141">
    <property type="entry name" value="hisC"/>
    <property type="match status" value="1"/>
</dbReference>
<dbReference type="InterPro" id="IPR001917">
    <property type="entry name" value="Aminotrans_II_pyridoxalP_BS"/>
</dbReference>
<evidence type="ECO:0000256" key="6">
    <source>
        <dbReference type="HAMAP-Rule" id="MF_01023"/>
    </source>
</evidence>
<keyword evidence="3 6" id="KW-0032">Aminotransferase</keyword>
<dbReference type="InterPro" id="IPR015422">
    <property type="entry name" value="PyrdxlP-dep_Trfase_small"/>
</dbReference>
<evidence type="ECO:0000256" key="3">
    <source>
        <dbReference type="ARBA" id="ARBA00022576"/>
    </source>
</evidence>
<comment type="pathway">
    <text evidence="6">Amino-acid biosynthesis; L-histidine biosynthesis; L-histidine from 5-phospho-alpha-D-ribose 1-diphosphate: step 7/9.</text>
</comment>
<evidence type="ECO:0000256" key="2">
    <source>
        <dbReference type="ARBA" id="ARBA00011738"/>
    </source>
</evidence>
<dbReference type="Gene3D" id="3.40.640.10">
    <property type="entry name" value="Type I PLP-dependent aspartate aminotransferase-like (Major domain)"/>
    <property type="match status" value="1"/>
</dbReference>
<name>A0A2N6RYV4_9BIFI</name>
<dbReference type="NCBIfam" id="NF002878">
    <property type="entry name" value="PRK03321.1"/>
    <property type="match status" value="1"/>
</dbReference>
<dbReference type="CDD" id="cd00609">
    <property type="entry name" value="AAT_like"/>
    <property type="match status" value="1"/>
</dbReference>
<comment type="subunit">
    <text evidence="2 6">Homodimer.</text>
</comment>
<organism evidence="8 9">
    <name type="scientific">Gardnerella greenwoodii</name>
    <dbReference type="NCBI Taxonomy" id="2914925"/>
    <lineage>
        <taxon>Bacteria</taxon>
        <taxon>Bacillati</taxon>
        <taxon>Actinomycetota</taxon>
        <taxon>Actinomycetes</taxon>
        <taxon>Bifidobacteriales</taxon>
        <taxon>Bifidobacteriaceae</taxon>
        <taxon>Gardnerella</taxon>
    </lineage>
</organism>
<dbReference type="HAMAP" id="MF_01023">
    <property type="entry name" value="HisC_aminotrans_2"/>
    <property type="match status" value="1"/>
</dbReference>
<dbReference type="InterPro" id="IPR004839">
    <property type="entry name" value="Aminotransferase_I/II_large"/>
</dbReference>
<dbReference type="GeneID" id="98326303"/>
<dbReference type="InterPro" id="IPR015424">
    <property type="entry name" value="PyrdxlP-dep_Trfase"/>
</dbReference>
<dbReference type="Pfam" id="PF00155">
    <property type="entry name" value="Aminotran_1_2"/>
    <property type="match status" value="1"/>
</dbReference>
<comment type="similarity">
    <text evidence="6">Belongs to the class-II pyridoxal-phosphate-dependent aminotransferase family. Histidinol-phosphate aminotransferase subfamily.</text>
</comment>
<dbReference type="InterPro" id="IPR015421">
    <property type="entry name" value="PyrdxlP-dep_Trfase_major"/>
</dbReference>
<feature type="modified residue" description="N6-(pyridoxal phosphate)lysine" evidence="6">
    <location>
        <position position="222"/>
    </location>
</feature>
<dbReference type="EC" id="2.6.1.9" evidence="6"/>
<dbReference type="Gene3D" id="3.90.1150.10">
    <property type="entry name" value="Aspartate Aminotransferase, domain 1"/>
    <property type="match status" value="1"/>
</dbReference>
<comment type="caution">
    <text evidence="8">The sequence shown here is derived from an EMBL/GenBank/DDBJ whole genome shotgun (WGS) entry which is preliminary data.</text>
</comment>
<proteinExistence type="inferred from homology"/>
<dbReference type="EMBL" id="PNGV01000001">
    <property type="protein sequence ID" value="PMC43295.1"/>
    <property type="molecule type" value="Genomic_DNA"/>
</dbReference>
<dbReference type="AlphaFoldDB" id="A0A2N6RYV4"/>
<evidence type="ECO:0000256" key="1">
    <source>
        <dbReference type="ARBA" id="ARBA00001933"/>
    </source>
</evidence>
<dbReference type="PANTHER" id="PTHR43643:SF3">
    <property type="entry name" value="HISTIDINOL-PHOSPHATE AMINOTRANSFERASE"/>
    <property type="match status" value="1"/>
</dbReference>
<dbReference type="GO" id="GO:0004400">
    <property type="term" value="F:histidinol-phosphate transaminase activity"/>
    <property type="evidence" value="ECO:0007669"/>
    <property type="project" value="UniProtKB-UniRule"/>
</dbReference>
<accession>A0A2N6RYV4</accession>
<evidence type="ECO:0000259" key="7">
    <source>
        <dbReference type="Pfam" id="PF00155"/>
    </source>
</evidence>
<comment type="cofactor">
    <cofactor evidence="1 6">
        <name>pyridoxal 5'-phosphate</name>
        <dbReference type="ChEBI" id="CHEBI:597326"/>
    </cofactor>
</comment>
<protein>
    <recommendedName>
        <fullName evidence="6">Histidinol-phosphate aminotransferase</fullName>
        <ecNumber evidence="6">2.6.1.9</ecNumber>
    </recommendedName>
    <alternativeName>
        <fullName evidence="6">Imidazole acetol-phosphate transaminase</fullName>
    </alternativeName>
</protein>
<dbReference type="PROSITE" id="PS00599">
    <property type="entry name" value="AA_TRANSFER_CLASS_2"/>
    <property type="match status" value="1"/>
</dbReference>